<evidence type="ECO:0000313" key="3">
    <source>
        <dbReference type="Proteomes" id="UP001489004"/>
    </source>
</evidence>
<evidence type="ECO:0000256" key="1">
    <source>
        <dbReference type="SAM" id="SignalP"/>
    </source>
</evidence>
<proteinExistence type="predicted"/>
<keyword evidence="3" id="KW-1185">Reference proteome</keyword>
<accession>A0AAW1QSX7</accession>
<dbReference type="Proteomes" id="UP001489004">
    <property type="component" value="Unassembled WGS sequence"/>
</dbReference>
<reference evidence="2 3" key="1">
    <citation type="journal article" date="2024" name="Nat. Commun.">
        <title>Phylogenomics reveals the evolutionary origins of lichenization in chlorophyte algae.</title>
        <authorList>
            <person name="Puginier C."/>
            <person name="Libourel C."/>
            <person name="Otte J."/>
            <person name="Skaloud P."/>
            <person name="Haon M."/>
            <person name="Grisel S."/>
            <person name="Petersen M."/>
            <person name="Berrin J.G."/>
            <person name="Delaux P.M."/>
            <person name="Dal Grande F."/>
            <person name="Keller J."/>
        </authorList>
    </citation>
    <scope>NUCLEOTIDE SEQUENCE [LARGE SCALE GENOMIC DNA]</scope>
    <source>
        <strain evidence="2 3">SAG 2043</strain>
    </source>
</reference>
<dbReference type="EMBL" id="JALJOR010000002">
    <property type="protein sequence ID" value="KAK9824636.1"/>
    <property type="molecule type" value="Genomic_DNA"/>
</dbReference>
<protein>
    <submittedName>
        <fullName evidence="2">Uncharacterized protein</fullName>
    </submittedName>
</protein>
<evidence type="ECO:0000313" key="2">
    <source>
        <dbReference type="EMBL" id="KAK9824636.1"/>
    </source>
</evidence>
<sequence length="162" mass="18320">MDSWSMLASIVTLWVLFVLIKQSGVGRVDSHGWLEEPPDAAEPLNNREPPVNPLSQGFWVSFDKCTHPLPTRRSQQQVLNLLSERDHQLNCRLVKAALAACGLSYRSHTIVVEFVQGNLTVTMDGRRRPAQAKGRQECLDTSELSWLVLNLFYIAEWCCEAL</sequence>
<feature type="chain" id="PRO_5043710542" evidence="1">
    <location>
        <begin position="27"/>
        <end position="162"/>
    </location>
</feature>
<name>A0AAW1QSX7_9CHLO</name>
<gene>
    <name evidence="2" type="ORF">WJX72_011906</name>
</gene>
<feature type="signal peptide" evidence="1">
    <location>
        <begin position="1"/>
        <end position="26"/>
    </location>
</feature>
<comment type="caution">
    <text evidence="2">The sequence shown here is derived from an EMBL/GenBank/DDBJ whole genome shotgun (WGS) entry which is preliminary data.</text>
</comment>
<keyword evidence="1" id="KW-0732">Signal</keyword>
<dbReference type="AlphaFoldDB" id="A0AAW1QSX7"/>
<organism evidence="2 3">
    <name type="scientific">[Myrmecia] bisecta</name>
    <dbReference type="NCBI Taxonomy" id="41462"/>
    <lineage>
        <taxon>Eukaryota</taxon>
        <taxon>Viridiplantae</taxon>
        <taxon>Chlorophyta</taxon>
        <taxon>core chlorophytes</taxon>
        <taxon>Trebouxiophyceae</taxon>
        <taxon>Trebouxiales</taxon>
        <taxon>Trebouxiaceae</taxon>
        <taxon>Myrmecia</taxon>
    </lineage>
</organism>